<sequence>IMLVHTALAATFTDGLLQQLDPMIKFYGFCVGFALTLYALFSKDNELRKSRNEMFRVMVLLLIAFMSQCIAWALVKIWAADGWPPRLLTGLAMLLYAIALAYFFVRTVLASHLRVKKFKERPLLHSLKHLPIIWHAAKLYTWVVEKRYERTWQDRKGKEYYKVASSITDGKLTFPDDRGLSFLITYHDTVSWLRIVADIAKEHISNGETVTLVLSRHHPHHVISYLKEAFGVKLSEFQSKLVIVDGFTKSFGGDDEVFHKFLKEDKGDGFEIVSAASVPGIHSGAARAFKIFKKNTEGKRLPATVIYDGLLVYRHCLAEDQLVRFLVHMVEAERTYGMLTFLGEPLSDRKSFAHKTVTSLVDHLHILERKSGIREHIPQTPPQNNGQSK</sequence>
<feature type="transmembrane region" description="Helical" evidence="1">
    <location>
        <begin position="87"/>
        <end position="109"/>
    </location>
</feature>
<feature type="transmembrane region" description="Helical" evidence="1">
    <location>
        <begin position="54"/>
        <end position="75"/>
    </location>
</feature>
<keyword evidence="1" id="KW-1133">Transmembrane helix</keyword>
<feature type="non-terminal residue" evidence="2">
    <location>
        <position position="1"/>
    </location>
</feature>
<protein>
    <submittedName>
        <fullName evidence="2">Uncharacterized protein</fullName>
    </submittedName>
</protein>
<name>A0A0F9CA77_9ZZZZ</name>
<comment type="caution">
    <text evidence="2">The sequence shown here is derived from an EMBL/GenBank/DDBJ whole genome shotgun (WGS) entry which is preliminary data.</text>
</comment>
<gene>
    <name evidence="2" type="ORF">LCGC14_2691290</name>
</gene>
<organism evidence="2">
    <name type="scientific">marine sediment metagenome</name>
    <dbReference type="NCBI Taxonomy" id="412755"/>
    <lineage>
        <taxon>unclassified sequences</taxon>
        <taxon>metagenomes</taxon>
        <taxon>ecological metagenomes</taxon>
    </lineage>
</organism>
<evidence type="ECO:0000313" key="2">
    <source>
        <dbReference type="EMBL" id="KKK93596.1"/>
    </source>
</evidence>
<dbReference type="AlphaFoldDB" id="A0A0F9CA77"/>
<proteinExistence type="predicted"/>
<keyword evidence="1" id="KW-0472">Membrane</keyword>
<feature type="transmembrane region" description="Helical" evidence="1">
    <location>
        <begin position="24"/>
        <end position="42"/>
    </location>
</feature>
<reference evidence="2" key="1">
    <citation type="journal article" date="2015" name="Nature">
        <title>Complex archaea that bridge the gap between prokaryotes and eukaryotes.</title>
        <authorList>
            <person name="Spang A."/>
            <person name="Saw J.H."/>
            <person name="Jorgensen S.L."/>
            <person name="Zaremba-Niedzwiedzka K."/>
            <person name="Martijn J."/>
            <person name="Lind A.E."/>
            <person name="van Eijk R."/>
            <person name="Schleper C."/>
            <person name="Guy L."/>
            <person name="Ettema T.J."/>
        </authorList>
    </citation>
    <scope>NUCLEOTIDE SEQUENCE</scope>
</reference>
<evidence type="ECO:0000256" key="1">
    <source>
        <dbReference type="SAM" id="Phobius"/>
    </source>
</evidence>
<accession>A0A0F9CA77</accession>
<dbReference type="EMBL" id="LAZR01047705">
    <property type="protein sequence ID" value="KKK93596.1"/>
    <property type="molecule type" value="Genomic_DNA"/>
</dbReference>
<keyword evidence="1" id="KW-0812">Transmembrane</keyword>